<accession>A0ABT2RQB4</accession>
<dbReference type="EMBL" id="JAOQJU010000023">
    <property type="protein sequence ID" value="MCU6687610.1"/>
    <property type="molecule type" value="Genomic_DNA"/>
</dbReference>
<comment type="caution">
    <text evidence="2">The sequence shown here is derived from an EMBL/GenBank/DDBJ whole genome shotgun (WGS) entry which is preliminary data.</text>
</comment>
<sequence>MKKVFLIMGFILAVILIIGRRYLLFLPTGICIGTMKMSKTGRL</sequence>
<keyword evidence="3" id="KW-1185">Reference proteome</keyword>
<dbReference type="RefSeq" id="WP_262575736.1">
    <property type="nucleotide sequence ID" value="NZ_JAOQJU010000023.1"/>
</dbReference>
<organism evidence="2 3">
    <name type="scientific">Dorea acetigenes</name>
    <dbReference type="NCBI Taxonomy" id="2981787"/>
    <lineage>
        <taxon>Bacteria</taxon>
        <taxon>Bacillati</taxon>
        <taxon>Bacillota</taxon>
        <taxon>Clostridia</taxon>
        <taxon>Lachnospirales</taxon>
        <taxon>Lachnospiraceae</taxon>
        <taxon>Dorea</taxon>
    </lineage>
</organism>
<feature type="transmembrane region" description="Helical" evidence="1">
    <location>
        <begin position="6"/>
        <end position="32"/>
    </location>
</feature>
<dbReference type="Proteomes" id="UP001652431">
    <property type="component" value="Unassembled WGS sequence"/>
</dbReference>
<proteinExistence type="predicted"/>
<name>A0ABT2RQB4_9FIRM</name>
<protein>
    <submittedName>
        <fullName evidence="2">Uncharacterized protein</fullName>
    </submittedName>
</protein>
<keyword evidence="1" id="KW-0812">Transmembrane</keyword>
<keyword evidence="1" id="KW-0472">Membrane</keyword>
<evidence type="ECO:0000313" key="3">
    <source>
        <dbReference type="Proteomes" id="UP001652431"/>
    </source>
</evidence>
<evidence type="ECO:0000313" key="2">
    <source>
        <dbReference type="EMBL" id="MCU6687610.1"/>
    </source>
</evidence>
<reference evidence="2 3" key="1">
    <citation type="journal article" date="2021" name="ISME Commun">
        <title>Automated analysis of genomic sequences facilitates high-throughput and comprehensive description of bacteria.</title>
        <authorList>
            <person name="Hitch T.C.A."/>
        </authorList>
    </citation>
    <scope>NUCLEOTIDE SEQUENCE [LARGE SCALE GENOMIC DNA]</scope>
    <source>
        <strain evidence="2 3">Sanger_03</strain>
    </source>
</reference>
<gene>
    <name evidence="2" type="ORF">OCV99_13905</name>
</gene>
<evidence type="ECO:0000256" key="1">
    <source>
        <dbReference type="SAM" id="Phobius"/>
    </source>
</evidence>
<keyword evidence="1" id="KW-1133">Transmembrane helix</keyword>